<protein>
    <submittedName>
        <fullName evidence="1">TetR family transcriptional regulator</fullName>
    </submittedName>
</protein>
<reference evidence="1" key="1">
    <citation type="submission" date="2022-12" db="EMBL/GenBank/DDBJ databases">
        <authorList>
            <person name="Krivoruchko A.V."/>
            <person name="Elkin A."/>
        </authorList>
    </citation>
    <scope>NUCLEOTIDE SEQUENCE</scope>
    <source>
        <strain evidence="1">IEGM 1388</strain>
    </source>
</reference>
<evidence type="ECO:0000313" key="2">
    <source>
        <dbReference type="Proteomes" id="UP001067235"/>
    </source>
</evidence>
<dbReference type="Proteomes" id="UP001067235">
    <property type="component" value="Unassembled WGS sequence"/>
</dbReference>
<name>A0ABT4N169_GORRU</name>
<dbReference type="InterPro" id="IPR036271">
    <property type="entry name" value="Tet_transcr_reg_TetR-rel_C_sf"/>
</dbReference>
<dbReference type="Gene3D" id="1.10.10.60">
    <property type="entry name" value="Homeodomain-like"/>
    <property type="match status" value="1"/>
</dbReference>
<sequence>MAHSERTASVRRARGVRAGLDRDQIVAAAKTLDPGAVTMQAVAGVLGVDRKAVNHHVSDRETLLGLVAMDAFADSFSAVRLAAEIPWREACRTYAIGFTDAVIAIGPLADHLQLGNPFVTTMLEASEVIVQKLIDAGADDETALRCLVLLTNICLSHARDVVAIATAEAAPRPELLRQAMSEHKPEIPTLARIAEQKVNTYDRAQLELSIDVFVGGIEARLSATKNTD</sequence>
<evidence type="ECO:0000313" key="1">
    <source>
        <dbReference type="EMBL" id="MCZ4553023.1"/>
    </source>
</evidence>
<gene>
    <name evidence="1" type="ORF">O4213_23745</name>
</gene>
<dbReference type="SUPFAM" id="SSF46689">
    <property type="entry name" value="Homeodomain-like"/>
    <property type="match status" value="1"/>
</dbReference>
<accession>A0ABT4N169</accession>
<dbReference type="RefSeq" id="WP_301573648.1">
    <property type="nucleotide sequence ID" value="NZ_JAPWIE010000008.1"/>
</dbReference>
<dbReference type="EMBL" id="JAPWIE010000008">
    <property type="protein sequence ID" value="MCZ4553023.1"/>
    <property type="molecule type" value="Genomic_DNA"/>
</dbReference>
<keyword evidence="2" id="KW-1185">Reference proteome</keyword>
<proteinExistence type="predicted"/>
<dbReference type="InterPro" id="IPR009057">
    <property type="entry name" value="Homeodomain-like_sf"/>
</dbReference>
<comment type="caution">
    <text evidence="1">The sequence shown here is derived from an EMBL/GenBank/DDBJ whole genome shotgun (WGS) entry which is preliminary data.</text>
</comment>
<dbReference type="Gene3D" id="1.10.357.10">
    <property type="entry name" value="Tetracycline Repressor, domain 2"/>
    <property type="match status" value="1"/>
</dbReference>
<dbReference type="SUPFAM" id="SSF48498">
    <property type="entry name" value="Tetracyclin repressor-like, C-terminal domain"/>
    <property type="match status" value="1"/>
</dbReference>
<organism evidence="1 2">
    <name type="scientific">Gordonia rubripertincta</name>
    <name type="common">Rhodococcus corallinus</name>
    <dbReference type="NCBI Taxonomy" id="36822"/>
    <lineage>
        <taxon>Bacteria</taxon>
        <taxon>Bacillati</taxon>
        <taxon>Actinomycetota</taxon>
        <taxon>Actinomycetes</taxon>
        <taxon>Mycobacteriales</taxon>
        <taxon>Gordoniaceae</taxon>
        <taxon>Gordonia</taxon>
    </lineage>
</organism>